<organism evidence="1 2">
    <name type="scientific">Clostridium perfringens</name>
    <dbReference type="NCBI Taxonomy" id="1502"/>
    <lineage>
        <taxon>Bacteria</taxon>
        <taxon>Bacillati</taxon>
        <taxon>Bacillota</taxon>
        <taxon>Clostridia</taxon>
        <taxon>Eubacteriales</taxon>
        <taxon>Clostridiaceae</taxon>
        <taxon>Clostridium</taxon>
    </lineage>
</organism>
<sequence>MKIEDLKVGTKLQVIKPYRHNGIAFKEGEIIEIRMKLLFGGAFSIKSQSYSNEVIIPSSFLFYCCEIIPSKVETKNINKPYADESLHDNNVSSKTIDKPQYEVEVKLNFKNRRYTIGDFVRVKVDETNYYGKIKEINTTAIRLTKLSSNNVYTIELDKITEMENIG</sequence>
<evidence type="ECO:0000313" key="1">
    <source>
        <dbReference type="EMBL" id="MBO3359458.1"/>
    </source>
</evidence>
<accession>A0AAW4J457</accession>
<dbReference type="EMBL" id="JAENQP010000007">
    <property type="protein sequence ID" value="MBO3359458.1"/>
    <property type="molecule type" value="Genomic_DNA"/>
</dbReference>
<dbReference type="Proteomes" id="UP000668068">
    <property type="component" value="Unassembled WGS sequence"/>
</dbReference>
<evidence type="ECO:0000313" key="2">
    <source>
        <dbReference type="Proteomes" id="UP000668068"/>
    </source>
</evidence>
<proteinExistence type="predicted"/>
<reference evidence="1" key="1">
    <citation type="submission" date="2020-12" db="EMBL/GenBank/DDBJ databases">
        <title>Comparative genomics of Clostridium perfringens reveals patterns of host-associated phylogenetic clades and virulence factors.</title>
        <authorList>
            <person name="Smith A.H."/>
            <person name="Geier R."/>
        </authorList>
    </citation>
    <scope>NUCLEOTIDE SEQUENCE</scope>
    <source>
        <strain evidence="1">CHD30677R</strain>
    </source>
</reference>
<protein>
    <submittedName>
        <fullName evidence="1">Uncharacterized protein</fullName>
    </submittedName>
</protein>
<dbReference type="AlphaFoldDB" id="A0AAW4J457"/>
<name>A0AAW4J457_CLOPF</name>
<comment type="caution">
    <text evidence="1">The sequence shown here is derived from an EMBL/GenBank/DDBJ whole genome shotgun (WGS) entry which is preliminary data.</text>
</comment>
<dbReference type="RefSeq" id="WP_208340860.1">
    <property type="nucleotide sequence ID" value="NZ_JAENQO010000007.1"/>
</dbReference>
<gene>
    <name evidence="1" type="ORF">JJB47_11815</name>
</gene>